<accession>A0A9D1M9N7</accession>
<evidence type="ECO:0000313" key="1">
    <source>
        <dbReference type="EMBL" id="HIU56219.1"/>
    </source>
</evidence>
<dbReference type="AlphaFoldDB" id="A0A9D1M9N7"/>
<reference evidence="1" key="2">
    <citation type="journal article" date="2021" name="PeerJ">
        <title>Extensive microbial diversity within the chicken gut microbiome revealed by metagenomics and culture.</title>
        <authorList>
            <person name="Gilroy R."/>
            <person name="Ravi A."/>
            <person name="Getino M."/>
            <person name="Pursley I."/>
            <person name="Horton D.L."/>
            <person name="Alikhan N.F."/>
            <person name="Baker D."/>
            <person name="Gharbi K."/>
            <person name="Hall N."/>
            <person name="Watson M."/>
            <person name="Adriaenssens E.M."/>
            <person name="Foster-Nyarko E."/>
            <person name="Jarju S."/>
            <person name="Secka A."/>
            <person name="Antonio M."/>
            <person name="Oren A."/>
            <person name="Chaudhuri R.R."/>
            <person name="La Ragione R."/>
            <person name="Hildebrand F."/>
            <person name="Pallen M.J."/>
        </authorList>
    </citation>
    <scope>NUCLEOTIDE SEQUENCE</scope>
    <source>
        <strain evidence="1">USAMLcec3-3695</strain>
    </source>
</reference>
<gene>
    <name evidence="1" type="ORF">IAA61_00230</name>
</gene>
<name>A0A9D1M9N7_9FIRM</name>
<proteinExistence type="predicted"/>
<organism evidence="1 2">
    <name type="scientific">Candidatus Ornithomonoglobus merdipullorum</name>
    <dbReference type="NCBI Taxonomy" id="2840895"/>
    <lineage>
        <taxon>Bacteria</taxon>
        <taxon>Bacillati</taxon>
        <taxon>Bacillota</taxon>
        <taxon>Clostridia</taxon>
        <taxon>Candidatus Ornithomonoglobus</taxon>
    </lineage>
</organism>
<protein>
    <submittedName>
        <fullName evidence="1">Uncharacterized protein</fullName>
    </submittedName>
</protein>
<comment type="caution">
    <text evidence="1">The sequence shown here is derived from an EMBL/GenBank/DDBJ whole genome shotgun (WGS) entry which is preliminary data.</text>
</comment>
<reference evidence="1" key="1">
    <citation type="submission" date="2020-10" db="EMBL/GenBank/DDBJ databases">
        <authorList>
            <person name="Gilroy R."/>
        </authorList>
    </citation>
    <scope>NUCLEOTIDE SEQUENCE</scope>
    <source>
        <strain evidence="1">USAMLcec3-3695</strain>
    </source>
</reference>
<dbReference type="EMBL" id="DVNB01000002">
    <property type="protein sequence ID" value="HIU56219.1"/>
    <property type="molecule type" value="Genomic_DNA"/>
</dbReference>
<evidence type="ECO:0000313" key="2">
    <source>
        <dbReference type="Proteomes" id="UP000824109"/>
    </source>
</evidence>
<sequence>MSISSTSTTNRWNGRARAKGNNLITPEGIEIEGLPFFDAEAEAEEINRETEENYDFLNQLDIDTLANMYMPGMKNLRIEMHKSDAIKKLIRETR</sequence>
<dbReference type="Proteomes" id="UP000824109">
    <property type="component" value="Unassembled WGS sequence"/>
</dbReference>